<sequence>MRKAVSIVDTTLRDGEQCPGITFSAEDKIRLAVLLDRAGVYEIEAGIYDTGTEGHDYIRKIMQNRKKALVSVWSLLNPECVEQAARQKPDLIHIGTPVSYVQIYRKLNKNKKWVENVLQDCIQVAKDYGVGVTVGLEDASRADVAFMNHLLRLMEGRGVETVRLADTVGILCPQRARQMVRELKEVVSLKVEIHEHNDFGMAVANSIVMAAAGADMVDATLSGIGERAGNCDLYQFVHAAGRKFELEVKNADIRRAQILLKEMMAGGKNYDTGDII</sequence>
<dbReference type="InterPro" id="IPR002034">
    <property type="entry name" value="AIPM/Hcit_synth_CS"/>
</dbReference>
<dbReference type="SUPFAM" id="SSF51569">
    <property type="entry name" value="Aldolase"/>
    <property type="match status" value="1"/>
</dbReference>
<gene>
    <name evidence="4" type="ORF">V6984_06935</name>
</gene>
<dbReference type="EMBL" id="CP146256">
    <property type="protein sequence ID" value="XAH75487.1"/>
    <property type="molecule type" value="Genomic_DNA"/>
</dbReference>
<dbReference type="RefSeq" id="WP_342759053.1">
    <property type="nucleotide sequence ID" value="NZ_CP146256.1"/>
</dbReference>
<evidence type="ECO:0000259" key="3">
    <source>
        <dbReference type="PROSITE" id="PS50991"/>
    </source>
</evidence>
<keyword evidence="5" id="KW-1185">Reference proteome</keyword>
<evidence type="ECO:0000313" key="4">
    <source>
        <dbReference type="EMBL" id="XAH75487.1"/>
    </source>
</evidence>
<dbReference type="PANTHER" id="PTHR42880">
    <property type="entry name" value="HOMOCITRATE SYNTHASE"/>
    <property type="match status" value="1"/>
</dbReference>
<dbReference type="Pfam" id="PF00682">
    <property type="entry name" value="HMGL-like"/>
    <property type="match status" value="1"/>
</dbReference>
<evidence type="ECO:0000313" key="5">
    <source>
        <dbReference type="Proteomes" id="UP001451571"/>
    </source>
</evidence>
<dbReference type="InterPro" id="IPR000891">
    <property type="entry name" value="PYR_CT"/>
</dbReference>
<feature type="domain" description="Pyruvate carboxyltransferase" evidence="3">
    <location>
        <begin position="5"/>
        <end position="264"/>
    </location>
</feature>
<dbReference type="Proteomes" id="UP001451571">
    <property type="component" value="Chromosome"/>
</dbReference>
<organism evidence="4 5">
    <name type="scientific">Kineothrix sedimenti</name>
    <dbReference type="NCBI Taxonomy" id="3123317"/>
    <lineage>
        <taxon>Bacteria</taxon>
        <taxon>Bacillati</taxon>
        <taxon>Bacillota</taxon>
        <taxon>Clostridia</taxon>
        <taxon>Lachnospirales</taxon>
        <taxon>Lachnospiraceae</taxon>
        <taxon>Kineothrix</taxon>
    </lineage>
</organism>
<comment type="similarity">
    <text evidence="2">Belongs to the alpha-IPM synthase/homocitrate synthase family.</text>
</comment>
<dbReference type="PROSITE" id="PS00815">
    <property type="entry name" value="AIPM_HOMOCIT_SYNTH_1"/>
    <property type="match status" value="1"/>
</dbReference>
<keyword evidence="1 2" id="KW-0808">Transferase</keyword>
<dbReference type="PROSITE" id="PS50991">
    <property type="entry name" value="PYR_CT"/>
    <property type="match status" value="1"/>
</dbReference>
<dbReference type="Gene3D" id="3.20.20.70">
    <property type="entry name" value="Aldolase class I"/>
    <property type="match status" value="1"/>
</dbReference>
<name>A0ABZ3F0Q8_9FIRM</name>
<dbReference type="PANTHER" id="PTHR42880:SF1">
    <property type="entry name" value="ISOPROPYLMALATE_HOMOCITRATE_CITRAMALATE SYNTHASE FAMILY PROTEIN"/>
    <property type="match status" value="1"/>
</dbReference>
<dbReference type="InterPro" id="IPR013785">
    <property type="entry name" value="Aldolase_TIM"/>
</dbReference>
<proteinExistence type="inferred from homology"/>
<dbReference type="PROSITE" id="PS00816">
    <property type="entry name" value="AIPM_HOMOCIT_SYNTH_2"/>
    <property type="match status" value="1"/>
</dbReference>
<protein>
    <submittedName>
        <fullName evidence="4">Homocitrate synthase</fullName>
    </submittedName>
</protein>
<evidence type="ECO:0000256" key="2">
    <source>
        <dbReference type="RuleBase" id="RU003523"/>
    </source>
</evidence>
<reference evidence="4 5" key="1">
    <citation type="submission" date="2024-02" db="EMBL/GenBank/DDBJ databases">
        <title>Bacterial strain from lacustrine sediment.</title>
        <authorList>
            <person name="Petit C."/>
            <person name="Fadhlaoui K."/>
        </authorList>
    </citation>
    <scope>NUCLEOTIDE SEQUENCE [LARGE SCALE GENOMIC DNA]</scope>
    <source>
        <strain evidence="4 5">IPX-CK</strain>
    </source>
</reference>
<evidence type="ECO:0000256" key="1">
    <source>
        <dbReference type="ARBA" id="ARBA00022679"/>
    </source>
</evidence>
<accession>A0ABZ3F0Q8</accession>